<evidence type="ECO:0000313" key="1">
    <source>
        <dbReference type="EMBL" id="RHH19534.1"/>
    </source>
</evidence>
<dbReference type="EMBL" id="QRJH01000003">
    <property type="protein sequence ID" value="RHH19534.1"/>
    <property type="molecule type" value="Genomic_DNA"/>
</dbReference>
<evidence type="ECO:0000313" key="2">
    <source>
        <dbReference type="Proteomes" id="UP000284024"/>
    </source>
</evidence>
<comment type="caution">
    <text evidence="1">The sequence shown here is derived from an EMBL/GenBank/DDBJ whole genome shotgun (WGS) entry which is preliminary data.</text>
</comment>
<organism evidence="1 2">
    <name type="scientific">Blautia obeum</name>
    <dbReference type="NCBI Taxonomy" id="40520"/>
    <lineage>
        <taxon>Bacteria</taxon>
        <taxon>Bacillati</taxon>
        <taxon>Bacillota</taxon>
        <taxon>Clostridia</taxon>
        <taxon>Lachnospirales</taxon>
        <taxon>Lachnospiraceae</taxon>
        <taxon>Blautia</taxon>
    </lineage>
</organism>
<name>A0A414W2Y9_9FIRM</name>
<protein>
    <recommendedName>
        <fullName evidence="3">Bacteriophage Gp15 protein</fullName>
    </recommendedName>
</protein>
<dbReference type="InterPro" id="IPR009660">
    <property type="entry name" value="Phage_A500_Gp15"/>
</dbReference>
<evidence type="ECO:0008006" key="3">
    <source>
        <dbReference type="Google" id="ProtNLM"/>
    </source>
</evidence>
<dbReference type="AlphaFoldDB" id="A0A414W2Y9"/>
<reference evidence="1 2" key="1">
    <citation type="submission" date="2018-08" db="EMBL/GenBank/DDBJ databases">
        <title>A genome reference for cultivated species of the human gut microbiota.</title>
        <authorList>
            <person name="Zou Y."/>
            <person name="Xue W."/>
            <person name="Luo G."/>
        </authorList>
    </citation>
    <scope>NUCLEOTIDE SEQUENCE [LARGE SCALE GENOMIC DNA]</scope>
    <source>
        <strain evidence="1 2">AM18-2AC</strain>
    </source>
</reference>
<dbReference type="Pfam" id="PF06854">
    <property type="entry name" value="Phage_Gp15"/>
    <property type="match status" value="1"/>
</dbReference>
<dbReference type="Proteomes" id="UP000284024">
    <property type="component" value="Unassembled WGS sequence"/>
</dbReference>
<sequence>MIEDYDLIVSSFQSQYGIRLSREIHDMPWEEFKQMLIGIAPDTALGRIVAIRAEDRKEYLENFTPEQHRIRNKWKTRHAEFIKNHTSKEQMDAQLDAMKMAFMRMAGLGGD</sequence>
<gene>
    <name evidence="1" type="ORF">DW222_08135</name>
</gene>
<accession>A0A414W2Y9</accession>
<proteinExistence type="predicted"/>